<reference evidence="1" key="1">
    <citation type="submission" date="2007-11" db="EMBL/GenBank/DDBJ databases">
        <authorList>
            <person name="Fulton L."/>
            <person name="Clifton S."/>
            <person name="Fulton B."/>
            <person name="Xu J."/>
            <person name="Minx P."/>
            <person name="Pepin K.H."/>
            <person name="Johnson M."/>
            <person name="Thiruvilangam P."/>
            <person name="Bhonagiri V."/>
            <person name="Nash W.E."/>
            <person name="Mardis E.R."/>
            <person name="Wilson R.K."/>
        </authorList>
    </citation>
    <scope>NUCLEOTIDE SEQUENCE [LARGE SCALE GENOMIC DNA]</scope>
    <source>
        <strain evidence="1">DSM 17241</strain>
    </source>
</reference>
<evidence type="ECO:0000313" key="1">
    <source>
        <dbReference type="EMBL" id="EDS12849.1"/>
    </source>
</evidence>
<comment type="caution">
    <text evidence="1">The sequence shown here is derived from an EMBL/GenBank/DDBJ whole genome shotgun (WGS) entry which is preliminary data.</text>
</comment>
<gene>
    <name evidence="1" type="ORF">ANACOL_00402</name>
</gene>
<accession>B0P6M4</accession>
<evidence type="ECO:0000313" key="2">
    <source>
        <dbReference type="Proteomes" id="UP000003803"/>
    </source>
</evidence>
<dbReference type="AlphaFoldDB" id="B0P6M4"/>
<reference evidence="1" key="2">
    <citation type="submission" date="2013-09" db="EMBL/GenBank/DDBJ databases">
        <title>Draft genome sequence of Anaerotruncus colihominis(DSM 17241).</title>
        <authorList>
            <person name="Sudarsanam P."/>
            <person name="Ley R."/>
            <person name="Guruge J."/>
            <person name="Turnbaugh P.J."/>
            <person name="Mahowald M."/>
            <person name="Liep D."/>
            <person name="Gordon J."/>
        </authorList>
    </citation>
    <scope>NUCLEOTIDE SEQUENCE</scope>
    <source>
        <strain evidence="1">DSM 17241</strain>
    </source>
</reference>
<organism evidence="1 2">
    <name type="scientific">Anaerotruncus colihominis DSM 17241</name>
    <dbReference type="NCBI Taxonomy" id="445972"/>
    <lineage>
        <taxon>Bacteria</taxon>
        <taxon>Bacillati</taxon>
        <taxon>Bacillota</taxon>
        <taxon>Clostridia</taxon>
        <taxon>Eubacteriales</taxon>
        <taxon>Oscillospiraceae</taxon>
        <taxon>Anaerotruncus</taxon>
    </lineage>
</organism>
<sequence length="86" mass="9936">MQCIYSIFYGQGDTRARPAAALMADFIMPLCEHDKILTFHKCCVNLLRGNFSSLDIINILDLLIMRIYCCTNKIKKYFLSKISFAF</sequence>
<keyword evidence="2" id="KW-1185">Reference proteome</keyword>
<dbReference type="EMBL" id="ABGD02000005">
    <property type="protein sequence ID" value="EDS12849.1"/>
    <property type="molecule type" value="Genomic_DNA"/>
</dbReference>
<proteinExistence type="predicted"/>
<dbReference type="HOGENOM" id="CLU_2491010_0_0_9"/>
<protein>
    <submittedName>
        <fullName evidence="1">Uncharacterized protein</fullName>
    </submittedName>
</protein>
<dbReference type="Proteomes" id="UP000003803">
    <property type="component" value="Unassembled WGS sequence"/>
</dbReference>
<name>B0P6M4_9FIRM</name>